<evidence type="ECO:0000256" key="9">
    <source>
        <dbReference type="SAM" id="Phobius"/>
    </source>
</evidence>
<feature type="transmembrane region" description="Helical" evidence="9">
    <location>
        <begin position="56"/>
        <end position="75"/>
    </location>
</feature>
<keyword evidence="5" id="KW-0653">Protein transport</keyword>
<dbReference type="InterPro" id="IPR005279">
    <property type="entry name" value="Dipep/tripep_permease"/>
</dbReference>
<dbReference type="Pfam" id="PF00854">
    <property type="entry name" value="PTR2"/>
    <property type="match status" value="1"/>
</dbReference>
<keyword evidence="7 9" id="KW-0472">Membrane</keyword>
<evidence type="ECO:0000259" key="10">
    <source>
        <dbReference type="PROSITE" id="PS50850"/>
    </source>
</evidence>
<evidence type="ECO:0000313" key="12">
    <source>
        <dbReference type="Proteomes" id="UP000772618"/>
    </source>
</evidence>
<feature type="transmembrane region" description="Helical" evidence="9">
    <location>
        <begin position="226"/>
        <end position="245"/>
    </location>
</feature>
<feature type="transmembrane region" description="Helical" evidence="9">
    <location>
        <begin position="285"/>
        <end position="302"/>
    </location>
</feature>
<feature type="transmembrane region" description="Helical" evidence="9">
    <location>
        <begin position="147"/>
        <end position="168"/>
    </location>
</feature>
<keyword evidence="2 8" id="KW-0813">Transport</keyword>
<evidence type="ECO:0000256" key="8">
    <source>
        <dbReference type="RuleBase" id="RU003755"/>
    </source>
</evidence>
<keyword evidence="12" id="KW-1185">Reference proteome</keyword>
<dbReference type="RefSeq" id="WP_254157423.1">
    <property type="nucleotide sequence ID" value="NZ_JAHESD010000094.1"/>
</dbReference>
<dbReference type="PANTHER" id="PTHR23517:SF15">
    <property type="entry name" value="PROTON-DEPENDENT OLIGOPEPTIDE FAMILY TRANSPORT PROTEIN"/>
    <property type="match status" value="1"/>
</dbReference>
<evidence type="ECO:0000256" key="6">
    <source>
        <dbReference type="ARBA" id="ARBA00022989"/>
    </source>
</evidence>
<name>A0ABS5W1Y1_9BACT</name>
<feature type="transmembrane region" description="Helical" evidence="9">
    <location>
        <begin position="87"/>
        <end position="105"/>
    </location>
</feature>
<evidence type="ECO:0000256" key="4">
    <source>
        <dbReference type="ARBA" id="ARBA00022692"/>
    </source>
</evidence>
<evidence type="ECO:0000256" key="2">
    <source>
        <dbReference type="ARBA" id="ARBA00022448"/>
    </source>
</evidence>
<dbReference type="PROSITE" id="PS01023">
    <property type="entry name" value="PTR2_2"/>
    <property type="match status" value="1"/>
</dbReference>
<dbReference type="Gene3D" id="1.20.1250.20">
    <property type="entry name" value="MFS general substrate transporter like domains"/>
    <property type="match status" value="1"/>
</dbReference>
<comment type="similarity">
    <text evidence="8">Belongs to the major facilitator superfamily. Proton-dependent oligopeptide transporter (POT/PTR) (TC 2.A.17) family.</text>
</comment>
<feature type="transmembrane region" description="Helical" evidence="9">
    <location>
        <begin position="394"/>
        <end position="416"/>
    </location>
</feature>
<dbReference type="NCBIfam" id="TIGR00924">
    <property type="entry name" value="yjdL_sub1_fam"/>
    <property type="match status" value="1"/>
</dbReference>
<dbReference type="SUPFAM" id="SSF103473">
    <property type="entry name" value="MFS general substrate transporter"/>
    <property type="match status" value="2"/>
</dbReference>
<dbReference type="InterPro" id="IPR020846">
    <property type="entry name" value="MFS_dom"/>
</dbReference>
<evidence type="ECO:0000256" key="3">
    <source>
        <dbReference type="ARBA" id="ARBA00022475"/>
    </source>
</evidence>
<dbReference type="InterPro" id="IPR036259">
    <property type="entry name" value="MFS_trans_sf"/>
</dbReference>
<keyword evidence="3" id="KW-1003">Cell membrane</keyword>
<evidence type="ECO:0000313" key="11">
    <source>
        <dbReference type="EMBL" id="MBT1706261.1"/>
    </source>
</evidence>
<dbReference type="EMBL" id="JAHESD010000094">
    <property type="protein sequence ID" value="MBT1706261.1"/>
    <property type="molecule type" value="Genomic_DNA"/>
</dbReference>
<reference evidence="11 12" key="1">
    <citation type="submission" date="2021-05" db="EMBL/GenBank/DDBJ databases">
        <title>A Polyphasic approach of four new species of the genus Ohtaekwangia: Ohtaekwangia histidinii sp. nov., Ohtaekwangia cretensis sp. nov., Ohtaekwangia indiensis sp. nov., Ohtaekwangia reichenbachii sp. nov. from diverse environment.</title>
        <authorList>
            <person name="Octaviana S."/>
        </authorList>
    </citation>
    <scope>NUCLEOTIDE SEQUENCE [LARGE SCALE GENOMIC DNA]</scope>
    <source>
        <strain evidence="11 12">PWU20</strain>
    </source>
</reference>
<feature type="transmembrane region" description="Helical" evidence="9">
    <location>
        <begin position="251"/>
        <end position="273"/>
    </location>
</feature>
<feature type="transmembrane region" description="Helical" evidence="9">
    <location>
        <begin position="469"/>
        <end position="487"/>
    </location>
</feature>
<evidence type="ECO:0000256" key="7">
    <source>
        <dbReference type="ARBA" id="ARBA00023136"/>
    </source>
</evidence>
<feature type="transmembrane region" description="Helical" evidence="9">
    <location>
        <begin position="26"/>
        <end position="44"/>
    </location>
</feature>
<feature type="transmembrane region" description="Helical" evidence="9">
    <location>
        <begin position="366"/>
        <end position="388"/>
    </location>
</feature>
<evidence type="ECO:0000256" key="1">
    <source>
        <dbReference type="ARBA" id="ARBA00004651"/>
    </source>
</evidence>
<dbReference type="PANTHER" id="PTHR23517">
    <property type="entry name" value="RESISTANCE PROTEIN MDTM, PUTATIVE-RELATED-RELATED"/>
    <property type="match status" value="1"/>
</dbReference>
<dbReference type="Proteomes" id="UP000772618">
    <property type="component" value="Unassembled WGS sequence"/>
</dbReference>
<feature type="transmembrane region" description="Helical" evidence="9">
    <location>
        <begin position="428"/>
        <end position="449"/>
    </location>
</feature>
<comment type="caution">
    <text evidence="11">The sequence shown here is derived from an EMBL/GenBank/DDBJ whole genome shotgun (WGS) entry which is preliminary data.</text>
</comment>
<proteinExistence type="inferred from homology"/>
<evidence type="ECO:0000256" key="5">
    <source>
        <dbReference type="ARBA" id="ARBA00022856"/>
    </source>
</evidence>
<protein>
    <submittedName>
        <fullName evidence="11">Peptide MFS transporter</fullName>
    </submittedName>
</protein>
<keyword evidence="4 8" id="KW-0812">Transmembrane</keyword>
<feature type="transmembrane region" description="Helical" evidence="9">
    <location>
        <begin position="111"/>
        <end position="135"/>
    </location>
</feature>
<keyword evidence="6 9" id="KW-1133">Transmembrane helix</keyword>
<feature type="transmembrane region" description="Helical" evidence="9">
    <location>
        <begin position="174"/>
        <end position="192"/>
    </location>
</feature>
<dbReference type="InterPro" id="IPR018456">
    <property type="entry name" value="PTR2_symporter_CS"/>
</dbReference>
<gene>
    <name evidence="11" type="ORF">KK060_23435</name>
</gene>
<keyword evidence="5" id="KW-0571">Peptide transport</keyword>
<dbReference type="InterPro" id="IPR000109">
    <property type="entry name" value="POT_fam"/>
</dbReference>
<feature type="domain" description="Major facilitator superfamily (MFS) profile" evidence="10">
    <location>
        <begin position="16"/>
        <end position="492"/>
    </location>
</feature>
<feature type="transmembrane region" description="Helical" evidence="9">
    <location>
        <begin position="337"/>
        <end position="354"/>
    </location>
</feature>
<organism evidence="11 12">
    <name type="scientific">Chryseosolibacter indicus</name>
    <dbReference type="NCBI Taxonomy" id="2782351"/>
    <lineage>
        <taxon>Bacteria</taxon>
        <taxon>Pseudomonadati</taxon>
        <taxon>Bacteroidota</taxon>
        <taxon>Cytophagia</taxon>
        <taxon>Cytophagales</taxon>
        <taxon>Chryseotaleaceae</taxon>
        <taxon>Chryseosolibacter</taxon>
    </lineage>
</organism>
<accession>A0ABS5W1Y1</accession>
<dbReference type="CDD" id="cd17346">
    <property type="entry name" value="MFS_DtpA_like"/>
    <property type="match status" value="1"/>
</dbReference>
<sequence length="499" mass="55289">MDSDKTFFGHPRGLATLFFTEMWERFSYYGMRALLLLFMVASVEKGGMGLSDKTGGAIYGLYTMFVYLLALPGGWLADKFFGLRKSIFYGGIIITLGHFCLAFPFHETFFIGLLLIVMGTGLLKPTISSMVGELYTSNDQARRDAGFSIFYMGINLGAFISPIIIGYLRVNFDWHYGFAAAGIGMALGLVQYKLTEKYLGNAGLEPGKLEDKLQQQKRERAIKNGLLIFIALLIVFVALLVTRTITIDPVAFAETSGVVILVSVVVYFLYIFIAEKLDNAERKKIIAICILFVTTTLFYTGYEGQGSSLNLFAERYTDLMIGAFRIPAEWLQSAPPIFVLIFVPVFAWLWIWLAKRNLNPSTPLKTSFGLIFMGLGYVIMMGASLIVINGGKPLPTWLIFTYMFHTFGEICLYPIGLSAVTKLSPQRLVGQMMGVFFMALALGNLAAGLFAGEFDDSAIQANPNLLLDLFSVVVKITLISGVVVLLLSKPIRKLMGDIR</sequence>
<comment type="subcellular location">
    <subcellularLocation>
        <location evidence="1">Cell membrane</location>
        <topology evidence="1">Multi-pass membrane protein</topology>
    </subcellularLocation>
    <subcellularLocation>
        <location evidence="8">Membrane</location>
        <topology evidence="8">Multi-pass membrane protein</topology>
    </subcellularLocation>
</comment>
<dbReference type="PROSITE" id="PS50850">
    <property type="entry name" value="MFS"/>
    <property type="match status" value="1"/>
</dbReference>
<dbReference type="InterPro" id="IPR050171">
    <property type="entry name" value="MFS_Transporters"/>
</dbReference>